<keyword evidence="1" id="KW-0812">Transmembrane</keyword>
<keyword evidence="1" id="KW-1133">Transmembrane helix</keyword>
<sequence>MKKLLQIYPYLAADLLSPLAAYLWWKEYQNLLQMLLAWLIPVLWAYIVPGVGTNICKV</sequence>
<name>A0A974NHS9_9GAMM</name>
<gene>
    <name evidence="2" type="ORF">JHT90_05985</name>
</gene>
<feature type="transmembrane region" description="Helical" evidence="1">
    <location>
        <begin position="31"/>
        <end position="52"/>
    </location>
</feature>
<dbReference type="Proteomes" id="UP000595278">
    <property type="component" value="Chromosome"/>
</dbReference>
<dbReference type="KEGG" id="eaz:JHT90_05985"/>
<feature type="transmembrane region" description="Helical" evidence="1">
    <location>
        <begin position="7"/>
        <end position="25"/>
    </location>
</feature>
<dbReference type="RefSeq" id="WP_201095207.1">
    <property type="nucleotide sequence ID" value="NZ_CP067393.1"/>
</dbReference>
<evidence type="ECO:0000313" key="2">
    <source>
        <dbReference type="EMBL" id="QQP86787.1"/>
    </source>
</evidence>
<reference evidence="2 3" key="1">
    <citation type="submission" date="2021-01" db="EMBL/GenBank/DDBJ databases">
        <title>Entomomonas sp. F2A isolated from a house cricket (Acheta domesticus).</title>
        <authorList>
            <person name="Spergser J."/>
            <person name="Busse H.-J."/>
        </authorList>
    </citation>
    <scope>NUCLEOTIDE SEQUENCE [LARGE SCALE GENOMIC DNA]</scope>
    <source>
        <strain evidence="2 3">F2A</strain>
    </source>
</reference>
<dbReference type="AlphaFoldDB" id="A0A974NHS9"/>
<protein>
    <submittedName>
        <fullName evidence="2">Uncharacterized protein</fullName>
    </submittedName>
</protein>
<keyword evidence="3" id="KW-1185">Reference proteome</keyword>
<organism evidence="2 3">
    <name type="scientific">Entomomonas asaccharolytica</name>
    <dbReference type="NCBI Taxonomy" id="2785331"/>
    <lineage>
        <taxon>Bacteria</taxon>
        <taxon>Pseudomonadati</taxon>
        <taxon>Pseudomonadota</taxon>
        <taxon>Gammaproteobacteria</taxon>
        <taxon>Pseudomonadales</taxon>
        <taxon>Pseudomonadaceae</taxon>
        <taxon>Entomomonas</taxon>
    </lineage>
</organism>
<keyword evidence="1" id="KW-0472">Membrane</keyword>
<evidence type="ECO:0000313" key="3">
    <source>
        <dbReference type="Proteomes" id="UP000595278"/>
    </source>
</evidence>
<proteinExistence type="predicted"/>
<dbReference type="EMBL" id="CP067393">
    <property type="protein sequence ID" value="QQP86787.1"/>
    <property type="molecule type" value="Genomic_DNA"/>
</dbReference>
<evidence type="ECO:0000256" key="1">
    <source>
        <dbReference type="SAM" id="Phobius"/>
    </source>
</evidence>
<accession>A0A974NHS9</accession>